<dbReference type="eggNOG" id="ENOG5032MFM">
    <property type="taxonomic scope" value="Bacteria"/>
</dbReference>
<feature type="transmembrane region" description="Helical" evidence="1">
    <location>
        <begin position="23"/>
        <end position="41"/>
    </location>
</feature>
<dbReference type="PATRIC" id="fig|1219045.3.peg.3874"/>
<dbReference type="EMBL" id="JFZA02000061">
    <property type="protein sequence ID" value="KFG88415.1"/>
    <property type="molecule type" value="Genomic_DNA"/>
</dbReference>
<gene>
    <name evidence="2" type="ORF">BV98_003815</name>
</gene>
<evidence type="ECO:0000313" key="2">
    <source>
        <dbReference type="EMBL" id="KFG88415.1"/>
    </source>
</evidence>
<accession>A0A086P4U7</accession>
<proteinExistence type="predicted"/>
<reference evidence="2" key="1">
    <citation type="submission" date="2014-08" db="EMBL/GenBank/DDBJ databases">
        <title>Draft genome sequences of Sphingobium herbicidovorans.</title>
        <authorList>
            <person name="Gan H.M."/>
            <person name="Gan H.Y."/>
            <person name="Savka M.A."/>
        </authorList>
    </citation>
    <scope>NUCLEOTIDE SEQUENCE [LARGE SCALE GENOMIC DNA]</scope>
    <source>
        <strain evidence="2">NBRC 16415</strain>
    </source>
</reference>
<sequence>MAAQLVEPAMKGILSATPAPGPIRLLVGTQLMLLVLPILVLESPGALPLRLHGLLLAGWVLGASALICAIRGDRSDDRPWWKRRHDR</sequence>
<keyword evidence="1" id="KW-0812">Transmembrane</keyword>
<protein>
    <submittedName>
        <fullName evidence="2">Uncharacterized protein</fullName>
    </submittedName>
</protein>
<dbReference type="STRING" id="76947.GCA_002080435_03736"/>
<comment type="caution">
    <text evidence="2">The sequence shown here is derived from an EMBL/GenBank/DDBJ whole genome shotgun (WGS) entry which is preliminary data.</text>
</comment>
<dbReference type="Proteomes" id="UP000024284">
    <property type="component" value="Unassembled WGS sequence"/>
</dbReference>
<organism evidence="2 3">
    <name type="scientific">Sphingobium herbicidovorans (strain ATCC 700291 / DSM 11019 / CCUG 56400 / KCTC 2939 / LMG 18315 / NBRC 16415 / MH)</name>
    <name type="common">Sphingomonas herbicidovorans</name>
    <dbReference type="NCBI Taxonomy" id="1219045"/>
    <lineage>
        <taxon>Bacteria</taxon>
        <taxon>Pseudomonadati</taxon>
        <taxon>Pseudomonadota</taxon>
        <taxon>Alphaproteobacteria</taxon>
        <taxon>Sphingomonadales</taxon>
        <taxon>Sphingomonadaceae</taxon>
        <taxon>Sphingobium</taxon>
    </lineage>
</organism>
<keyword evidence="3" id="KW-1185">Reference proteome</keyword>
<feature type="transmembrane region" description="Helical" evidence="1">
    <location>
        <begin position="53"/>
        <end position="72"/>
    </location>
</feature>
<keyword evidence="1" id="KW-0472">Membrane</keyword>
<name>A0A086P4U7_SPHHM</name>
<dbReference type="AlphaFoldDB" id="A0A086P4U7"/>
<keyword evidence="1" id="KW-1133">Transmembrane helix</keyword>
<evidence type="ECO:0000313" key="3">
    <source>
        <dbReference type="Proteomes" id="UP000024284"/>
    </source>
</evidence>
<evidence type="ECO:0000256" key="1">
    <source>
        <dbReference type="SAM" id="Phobius"/>
    </source>
</evidence>